<evidence type="ECO:0000313" key="2">
    <source>
        <dbReference type="Proteomes" id="UP000467488"/>
    </source>
</evidence>
<gene>
    <name evidence="1" type="ORF">EIMP300_41250</name>
</gene>
<sequence>MKSVVNDTDGIVRVAESVIPEIKHQDEVRVKIASSGLCGSDLPRIFKNGAYIIIQ</sequence>
<dbReference type="Gene3D" id="3.90.180.10">
    <property type="entry name" value="Medium-chain alcohol dehydrogenases, catalytic domain"/>
    <property type="match status" value="1"/>
</dbReference>
<reference evidence="1 2" key="1">
    <citation type="submission" date="2020-01" db="EMBL/GenBank/DDBJ databases">
        <title>Dynamics of blaIMP-6 dissemination in carbapenem resistant Enterobacteriacea isolated from regional surveillance in Osaka, Japan.</title>
        <authorList>
            <person name="Abe R."/>
            <person name="Akeda Y."/>
            <person name="Sugawara Y."/>
            <person name="Yamamoto N."/>
            <person name="Tomono K."/>
            <person name="Takeuchi D."/>
            <person name="Kawahara R."/>
            <person name="Hamada S."/>
        </authorList>
    </citation>
    <scope>NUCLEOTIDE SEQUENCE [LARGE SCALE GENOMIC DNA]</scope>
    <source>
        <strain evidence="1 2">E300</strain>
    </source>
</reference>
<accession>A0A8S0FR59</accession>
<dbReference type="AlphaFoldDB" id="A0A8S0FR59"/>
<proteinExistence type="predicted"/>
<evidence type="ECO:0008006" key="3">
    <source>
        <dbReference type="Google" id="ProtNLM"/>
    </source>
</evidence>
<dbReference type="Proteomes" id="UP000467488">
    <property type="component" value="Chromosome"/>
</dbReference>
<dbReference type="SUPFAM" id="SSF50129">
    <property type="entry name" value="GroES-like"/>
    <property type="match status" value="1"/>
</dbReference>
<evidence type="ECO:0000313" key="1">
    <source>
        <dbReference type="EMBL" id="BBU82725.1"/>
    </source>
</evidence>
<protein>
    <recommendedName>
        <fullName evidence="3">Galactitol-1-phosphate 5-dehydrogenase</fullName>
    </recommendedName>
</protein>
<name>A0A8S0FR59_ECOLX</name>
<organism evidence="1 2">
    <name type="scientific">Escherichia coli</name>
    <dbReference type="NCBI Taxonomy" id="562"/>
    <lineage>
        <taxon>Bacteria</taxon>
        <taxon>Pseudomonadati</taxon>
        <taxon>Pseudomonadota</taxon>
        <taxon>Gammaproteobacteria</taxon>
        <taxon>Enterobacterales</taxon>
        <taxon>Enterobacteriaceae</taxon>
        <taxon>Escherichia</taxon>
    </lineage>
</organism>
<dbReference type="InterPro" id="IPR011032">
    <property type="entry name" value="GroES-like_sf"/>
</dbReference>
<dbReference type="EMBL" id="AP022360">
    <property type="protein sequence ID" value="BBU82725.1"/>
    <property type="molecule type" value="Genomic_DNA"/>
</dbReference>